<sequence>MGKIFVIGMGPGGLKDMSPRARKAIEVADLVVGYSAYLDLLQEHFLGKQFIKSGMTREVERCKLVLEKALEGHNVALVSSGDSGIYGMAGIMLEVVNKSGSNIDVEVIPGITAASAAAAVLGAPIMHDFAVISLSDLMTPWELISKRIEYAAQGDFVICLYNPKSKNRSGYINIARDIVMKYRDANTPVGIVKNVGRTGQTSVIATLENMLNNEIDMFTVVLIGNSQTYIEKGKMITPRGYRL</sequence>
<reference evidence="7 8" key="1">
    <citation type="submission" date="2016-11" db="EMBL/GenBank/DDBJ databases">
        <authorList>
            <person name="Jaros S."/>
            <person name="Januszkiewicz K."/>
            <person name="Wedrychowicz H."/>
        </authorList>
    </citation>
    <scope>NUCLEOTIDE SEQUENCE [LARGE SCALE GENOMIC DNA]</scope>
    <source>
        <strain evidence="7 8">DSM 19022</strain>
    </source>
</reference>
<dbReference type="CDD" id="cd11646">
    <property type="entry name" value="Precorrin_3B_C17_MT"/>
    <property type="match status" value="1"/>
</dbReference>
<dbReference type="PANTHER" id="PTHR47036:SF1">
    <property type="entry name" value="COBALT-FACTOR III C(17)-METHYLTRANSFERASE-RELATED"/>
    <property type="match status" value="1"/>
</dbReference>
<dbReference type="Pfam" id="PF00590">
    <property type="entry name" value="TP_methylase"/>
    <property type="match status" value="1"/>
</dbReference>
<dbReference type="Gene3D" id="3.30.950.10">
    <property type="entry name" value="Methyltransferase, Cobalt-precorrin-4 Transmethylase, Domain 2"/>
    <property type="match status" value="1"/>
</dbReference>
<evidence type="ECO:0000256" key="3">
    <source>
        <dbReference type="ARBA" id="ARBA00022603"/>
    </source>
</evidence>
<evidence type="ECO:0000313" key="7">
    <source>
        <dbReference type="EMBL" id="SHI67830.1"/>
    </source>
</evidence>
<protein>
    <submittedName>
        <fullName evidence="7">Cobalt-precorrin 3 C17-methyltransferase</fullName>
    </submittedName>
</protein>
<gene>
    <name evidence="7" type="ORF">SAMN02745176_00997</name>
</gene>
<evidence type="ECO:0000256" key="4">
    <source>
        <dbReference type="ARBA" id="ARBA00022679"/>
    </source>
</evidence>
<evidence type="ECO:0000256" key="2">
    <source>
        <dbReference type="ARBA" id="ARBA00022573"/>
    </source>
</evidence>
<dbReference type="NCBIfam" id="TIGR01466">
    <property type="entry name" value="cobJ_cbiH"/>
    <property type="match status" value="1"/>
</dbReference>
<dbReference type="InterPro" id="IPR014777">
    <property type="entry name" value="4pyrrole_Mease_sub1"/>
</dbReference>
<dbReference type="UniPathway" id="UPA00148"/>
<comment type="pathway">
    <text evidence="1">Cofactor biosynthesis; adenosylcobalamin biosynthesis.</text>
</comment>
<dbReference type="GO" id="GO:0009236">
    <property type="term" value="P:cobalamin biosynthetic process"/>
    <property type="evidence" value="ECO:0007669"/>
    <property type="project" value="UniProtKB-UniPathway"/>
</dbReference>
<keyword evidence="5" id="KW-0949">S-adenosyl-L-methionine</keyword>
<keyword evidence="3 7" id="KW-0489">Methyltransferase</keyword>
<dbReference type="EMBL" id="FQZS01000006">
    <property type="protein sequence ID" value="SHI67830.1"/>
    <property type="molecule type" value="Genomic_DNA"/>
</dbReference>
<dbReference type="InterPro" id="IPR051810">
    <property type="entry name" value="Precorrin_MeTrfase"/>
</dbReference>
<dbReference type="GO" id="GO:0008168">
    <property type="term" value="F:methyltransferase activity"/>
    <property type="evidence" value="ECO:0007669"/>
    <property type="project" value="UniProtKB-KW"/>
</dbReference>
<dbReference type="InterPro" id="IPR035996">
    <property type="entry name" value="4pyrrol_Methylase_sf"/>
</dbReference>
<accession>A0A1M6D3J7</accession>
<feature type="domain" description="Tetrapyrrole methylase" evidence="6">
    <location>
        <begin position="3"/>
        <end position="209"/>
    </location>
</feature>
<dbReference type="OrthoDB" id="9772960at2"/>
<dbReference type="PANTHER" id="PTHR47036">
    <property type="entry name" value="COBALT-FACTOR III C(17)-METHYLTRANSFERASE-RELATED"/>
    <property type="match status" value="1"/>
</dbReference>
<name>A0A1M6D3J7_9FIRM</name>
<evidence type="ECO:0000313" key="8">
    <source>
        <dbReference type="Proteomes" id="UP000184442"/>
    </source>
</evidence>
<dbReference type="GO" id="GO:0032259">
    <property type="term" value="P:methylation"/>
    <property type="evidence" value="ECO:0007669"/>
    <property type="project" value="UniProtKB-KW"/>
</dbReference>
<evidence type="ECO:0000256" key="5">
    <source>
        <dbReference type="ARBA" id="ARBA00022691"/>
    </source>
</evidence>
<dbReference type="Gene3D" id="3.40.1010.10">
    <property type="entry name" value="Cobalt-precorrin-4 Transmethylase, Domain 1"/>
    <property type="match status" value="1"/>
</dbReference>
<dbReference type="STRING" id="1122184.SAMN02745176_00997"/>
<dbReference type="InterPro" id="IPR006363">
    <property type="entry name" value="Cbl_synth_CobJ/CibH_dom"/>
</dbReference>
<keyword evidence="4 7" id="KW-0808">Transferase</keyword>
<evidence type="ECO:0000256" key="1">
    <source>
        <dbReference type="ARBA" id="ARBA00004953"/>
    </source>
</evidence>
<keyword evidence="2" id="KW-0169">Cobalamin biosynthesis</keyword>
<keyword evidence="8" id="KW-1185">Reference proteome</keyword>
<dbReference type="Proteomes" id="UP000184442">
    <property type="component" value="Unassembled WGS sequence"/>
</dbReference>
<evidence type="ECO:0000259" key="6">
    <source>
        <dbReference type="Pfam" id="PF00590"/>
    </source>
</evidence>
<dbReference type="AlphaFoldDB" id="A0A1M6D3J7"/>
<dbReference type="RefSeq" id="WP_073025133.1">
    <property type="nucleotide sequence ID" value="NZ_FQZS01000006.1"/>
</dbReference>
<dbReference type="InterPro" id="IPR014776">
    <property type="entry name" value="4pyrrole_Mease_sub2"/>
</dbReference>
<dbReference type="SUPFAM" id="SSF53790">
    <property type="entry name" value="Tetrapyrrole methylase"/>
    <property type="match status" value="1"/>
</dbReference>
<proteinExistence type="predicted"/>
<dbReference type="InterPro" id="IPR000878">
    <property type="entry name" value="4pyrrol_Mease"/>
</dbReference>
<organism evidence="7 8">
    <name type="scientific">Lutispora thermophila DSM 19022</name>
    <dbReference type="NCBI Taxonomy" id="1122184"/>
    <lineage>
        <taxon>Bacteria</taxon>
        <taxon>Bacillati</taxon>
        <taxon>Bacillota</taxon>
        <taxon>Clostridia</taxon>
        <taxon>Lutisporales</taxon>
        <taxon>Lutisporaceae</taxon>
        <taxon>Lutispora</taxon>
    </lineage>
</organism>